<keyword evidence="4" id="KW-1185">Reference proteome</keyword>
<dbReference type="EMBL" id="JASCXX010000026">
    <property type="protein sequence ID" value="MDI6450896.1"/>
    <property type="molecule type" value="Genomic_DNA"/>
</dbReference>
<dbReference type="RefSeq" id="WP_349246305.1">
    <property type="nucleotide sequence ID" value="NZ_JASCXX010000026.1"/>
</dbReference>
<dbReference type="InterPro" id="IPR032533">
    <property type="entry name" value="DUF4954"/>
</dbReference>
<dbReference type="Pfam" id="PF20683">
    <property type="entry name" value="DUF6819"/>
    <property type="match status" value="1"/>
</dbReference>
<name>A0AAW6U486_9BACT</name>
<dbReference type="InterPro" id="IPR011004">
    <property type="entry name" value="Trimer_LpxA-like_sf"/>
</dbReference>
<reference evidence="3" key="1">
    <citation type="submission" date="2023-05" db="EMBL/GenBank/DDBJ databases">
        <title>Anaerotaeda fermentans gen. nov., sp. nov., a novel anaerobic planctomycete of the new family within the order Sedimentisphaerales isolated from Taman Peninsula, Russia.</title>
        <authorList>
            <person name="Khomyakova M.A."/>
            <person name="Merkel A.Y."/>
            <person name="Slobodkin A.I."/>
        </authorList>
    </citation>
    <scope>NUCLEOTIDE SEQUENCE</scope>
    <source>
        <strain evidence="3">M17dextr</strain>
    </source>
</reference>
<protein>
    <submittedName>
        <fullName evidence="3">DUF4954 family protein</fullName>
    </submittedName>
</protein>
<dbReference type="Gene3D" id="2.160.10.10">
    <property type="entry name" value="Hexapeptide repeat proteins"/>
    <property type="match status" value="1"/>
</dbReference>
<comment type="caution">
    <text evidence="3">The sequence shown here is derived from an EMBL/GenBank/DDBJ whole genome shotgun (WGS) entry which is preliminary data.</text>
</comment>
<dbReference type="Proteomes" id="UP001431776">
    <property type="component" value="Unassembled WGS sequence"/>
</dbReference>
<evidence type="ECO:0000313" key="3">
    <source>
        <dbReference type="EMBL" id="MDI6450896.1"/>
    </source>
</evidence>
<dbReference type="InterPro" id="IPR049208">
    <property type="entry name" value="DUF6819"/>
</dbReference>
<evidence type="ECO:0000313" key="4">
    <source>
        <dbReference type="Proteomes" id="UP001431776"/>
    </source>
</evidence>
<gene>
    <name evidence="3" type="ORF">QJ522_17685</name>
</gene>
<feature type="domain" description="DUF4954" evidence="1">
    <location>
        <begin position="4"/>
        <end position="436"/>
    </location>
</feature>
<proteinExistence type="predicted"/>
<dbReference type="AlphaFoldDB" id="A0AAW6U486"/>
<sequence>MSHWRYLSAEEIARLTAHRCLCAEWSRVQVADGFCTERVRDVHFTGDVKLGKFDKHVSFFGGVRKPAGVYHATIHNCIIGDNAYVGHARSMIANYIIEDDVVIDNIDMLAVEGECAFGNGKPVSVVNEAGGREVLIYDRLSAHTGYVLAFYRHRPAAIERLKEMIRDYAVSATSSMGRVGRGARITNCGILKNIRIGPAAVIEGANRLENGSVNSSTEDPVYIGPGVYAEDFIVASGAKITDGTIICDCFVGQGTVLAKEYSAEHSVFFANCGGFHGEACSIFAGPYTVTHHKSTLLIAGLFSFVNAGSGTNQSNHHYKLGPVHQGVVERGCKTGSDSYMLWPAKVGAFTVVMGRHYRNSDTSDLPFSYLIEHDDQSVLAPGVNLRSVGTVRDARKWPQRDRRKDSKKLDHINFKLLSPFTIQKMINGRDLLRKLKETSGPTSDYFTYHSAKIPNAAVERGITLYQTGIDKYLGNCLLKRLEGKPLRSVDELRAALRPETDVGRGTWIDLAGMFAPEKAVEQLLDDIEDGRIGTLDELEARFASIHQSYPVYEWAWAAEVIARQTGKAVEDFTAEDVIDLTNRWKEAVLDLDRQLYADAKKEFAPTAQIGFGLNGNADARLKDFEAVRGTFEADDFVAEIEKHIAAKTALADELLARIQPLRTLS</sequence>
<accession>A0AAW6U486</accession>
<organism evidence="3 4">
    <name type="scientific">Anaerobaca lacustris</name>
    <dbReference type="NCBI Taxonomy" id="3044600"/>
    <lineage>
        <taxon>Bacteria</taxon>
        <taxon>Pseudomonadati</taxon>
        <taxon>Planctomycetota</taxon>
        <taxon>Phycisphaerae</taxon>
        <taxon>Sedimentisphaerales</taxon>
        <taxon>Anaerobacaceae</taxon>
        <taxon>Anaerobaca</taxon>
    </lineage>
</organism>
<dbReference type="SUPFAM" id="SSF51161">
    <property type="entry name" value="Trimeric LpxA-like enzymes"/>
    <property type="match status" value="1"/>
</dbReference>
<evidence type="ECO:0000259" key="1">
    <source>
        <dbReference type="Pfam" id="PF16314"/>
    </source>
</evidence>
<evidence type="ECO:0000259" key="2">
    <source>
        <dbReference type="Pfam" id="PF20683"/>
    </source>
</evidence>
<feature type="domain" description="DUF6819" evidence="2">
    <location>
        <begin position="490"/>
        <end position="658"/>
    </location>
</feature>
<dbReference type="Pfam" id="PF16314">
    <property type="entry name" value="DUF4954"/>
    <property type="match status" value="1"/>
</dbReference>